<evidence type="ECO:0000313" key="1">
    <source>
        <dbReference type="EMBL" id="GMG98890.1"/>
    </source>
</evidence>
<accession>A0AAD3P3P8</accession>
<dbReference type="Proteomes" id="UP001279734">
    <property type="component" value="Unassembled WGS sequence"/>
</dbReference>
<proteinExistence type="predicted"/>
<dbReference type="AlphaFoldDB" id="A0AAD3P3P8"/>
<name>A0AAD3P3P8_NEPGR</name>
<sequence>MSCSWHFVALGIQETRISVRQGLLAVAGAKSQITCIIDAERVCTDCIMLVQEYPVLPEFCFSDLQERLDTPLLPISSFQHSRMKELECMHNRMVADANLDLLLQGADAALFNNSRIQ</sequence>
<dbReference type="EMBL" id="BSYO01000001">
    <property type="protein sequence ID" value="GMG98890.1"/>
    <property type="molecule type" value="Genomic_DNA"/>
</dbReference>
<keyword evidence="2" id="KW-1185">Reference proteome</keyword>
<evidence type="ECO:0000313" key="2">
    <source>
        <dbReference type="Proteomes" id="UP001279734"/>
    </source>
</evidence>
<reference evidence="1" key="1">
    <citation type="submission" date="2023-05" db="EMBL/GenBank/DDBJ databases">
        <title>Nepenthes gracilis genome sequencing.</title>
        <authorList>
            <person name="Fukushima K."/>
        </authorList>
    </citation>
    <scope>NUCLEOTIDE SEQUENCE</scope>
    <source>
        <strain evidence="1">SING2019-196</strain>
    </source>
</reference>
<organism evidence="1 2">
    <name type="scientific">Nepenthes gracilis</name>
    <name type="common">Slender pitcher plant</name>
    <dbReference type="NCBI Taxonomy" id="150966"/>
    <lineage>
        <taxon>Eukaryota</taxon>
        <taxon>Viridiplantae</taxon>
        <taxon>Streptophyta</taxon>
        <taxon>Embryophyta</taxon>
        <taxon>Tracheophyta</taxon>
        <taxon>Spermatophyta</taxon>
        <taxon>Magnoliopsida</taxon>
        <taxon>eudicotyledons</taxon>
        <taxon>Gunneridae</taxon>
        <taxon>Pentapetalae</taxon>
        <taxon>Caryophyllales</taxon>
        <taxon>Nepenthaceae</taxon>
        <taxon>Nepenthes</taxon>
    </lineage>
</organism>
<protein>
    <submittedName>
        <fullName evidence="1">Uncharacterized protein</fullName>
    </submittedName>
</protein>
<comment type="caution">
    <text evidence="1">The sequence shown here is derived from an EMBL/GenBank/DDBJ whole genome shotgun (WGS) entry which is preliminary data.</text>
</comment>
<gene>
    <name evidence="1" type="ORF">Nepgr_000730</name>
</gene>